<feature type="transmembrane region" description="Helical" evidence="1">
    <location>
        <begin position="288"/>
        <end position="311"/>
    </location>
</feature>
<sequence length="417" mass="45565">MVHGKRRVISRIQLSSANHLFHGRRMTAWLPFFVFAATLLAFVVESELTQYLQTSLGYRQPFFTFYLVHSAFIITFPLHLLYLHATTKYSTQALWNGLIVALSKHLSPGTPIQGLPRLPFLVMILLLTLGISAPALLWFCAISLASVSDVTAIWNANAFFAYLMTFKCRWEPRKLFAVSLATIGVLVVVYGGSTSADANETHKRAYLKPSAPLVGDMLTLVASVGYAGYQVLYKKHAALPNDPEVIAERAYEYLPGNEDEEEEIREPVHPTIQDDVVYPPPFGLHPNLITSAIGFCTLAILWIFIPILHHFDIEPFVAPDSPAIVFTIIGIAATGVIFNAGFMVLLGVWGPIVTSVGNLLTIVLVFISDVVFGAGADAVTMGGVVGSALIVGAFGLLAFDMLDKQRRPATIFNAASI</sequence>
<dbReference type="EMBL" id="DF839580">
    <property type="protein sequence ID" value="GAT44173.1"/>
    <property type="molecule type" value="Genomic_DNA"/>
</dbReference>
<name>A0ABQ0KZ19_MYCCL</name>
<gene>
    <name evidence="2" type="ORF">MCHLO_01813</name>
</gene>
<feature type="transmembrane region" description="Helical" evidence="1">
    <location>
        <begin position="26"/>
        <end position="44"/>
    </location>
</feature>
<dbReference type="PANTHER" id="PTHR19346">
    <property type="entry name" value="SUGAR PHOSPHATE TRANSPORTER DOMAIN-CONTAINING PROTEIN"/>
    <property type="match status" value="1"/>
</dbReference>
<reference evidence="2" key="1">
    <citation type="submission" date="2014-09" db="EMBL/GenBank/DDBJ databases">
        <title>Genome sequence of the luminous mushroom Mycena chlorophos for searching fungal bioluminescence genes.</title>
        <authorList>
            <person name="Tanaka Y."/>
            <person name="Kasuga D."/>
            <person name="Oba Y."/>
            <person name="Hase S."/>
            <person name="Sato K."/>
            <person name="Oba Y."/>
            <person name="Sakakibara Y."/>
        </authorList>
    </citation>
    <scope>NUCLEOTIDE SEQUENCE</scope>
</reference>
<organism evidence="2 3">
    <name type="scientific">Mycena chlorophos</name>
    <name type="common">Agaric fungus</name>
    <name type="synonym">Agaricus chlorophos</name>
    <dbReference type="NCBI Taxonomy" id="658473"/>
    <lineage>
        <taxon>Eukaryota</taxon>
        <taxon>Fungi</taxon>
        <taxon>Dikarya</taxon>
        <taxon>Basidiomycota</taxon>
        <taxon>Agaricomycotina</taxon>
        <taxon>Agaricomycetes</taxon>
        <taxon>Agaricomycetidae</taxon>
        <taxon>Agaricales</taxon>
        <taxon>Marasmiineae</taxon>
        <taxon>Mycenaceae</taxon>
        <taxon>Mycena</taxon>
    </lineage>
</organism>
<feature type="transmembrane region" description="Helical" evidence="1">
    <location>
        <begin position="381"/>
        <end position="399"/>
    </location>
</feature>
<keyword evidence="3" id="KW-1185">Reference proteome</keyword>
<evidence type="ECO:0000256" key="1">
    <source>
        <dbReference type="SAM" id="Phobius"/>
    </source>
</evidence>
<feature type="transmembrane region" description="Helical" evidence="1">
    <location>
        <begin position="151"/>
        <end position="168"/>
    </location>
</feature>
<feature type="transmembrane region" description="Helical" evidence="1">
    <location>
        <begin position="323"/>
        <end position="349"/>
    </location>
</feature>
<evidence type="ECO:0000313" key="2">
    <source>
        <dbReference type="EMBL" id="GAT44173.1"/>
    </source>
</evidence>
<feature type="transmembrane region" description="Helical" evidence="1">
    <location>
        <begin position="64"/>
        <end position="83"/>
    </location>
</feature>
<dbReference type="PANTHER" id="PTHR19346:SF4">
    <property type="entry name" value="SUGAR PHOSPHATE TRANSPORTER DOMAIN-CONTAINING PROTEIN"/>
    <property type="match status" value="1"/>
</dbReference>
<dbReference type="Proteomes" id="UP000815677">
    <property type="component" value="Unassembled WGS sequence"/>
</dbReference>
<feature type="transmembrane region" description="Helical" evidence="1">
    <location>
        <begin position="120"/>
        <end position="145"/>
    </location>
</feature>
<feature type="transmembrane region" description="Helical" evidence="1">
    <location>
        <begin position="175"/>
        <end position="193"/>
    </location>
</feature>
<keyword evidence="1" id="KW-0812">Transmembrane</keyword>
<protein>
    <recommendedName>
        <fullName evidence="4">EamA domain-containing protein</fullName>
    </recommendedName>
</protein>
<feature type="transmembrane region" description="Helical" evidence="1">
    <location>
        <begin position="356"/>
        <end position="375"/>
    </location>
</feature>
<proteinExistence type="predicted"/>
<accession>A0ABQ0KZ19</accession>
<evidence type="ECO:0008006" key="4">
    <source>
        <dbReference type="Google" id="ProtNLM"/>
    </source>
</evidence>
<dbReference type="InterPro" id="IPR026505">
    <property type="entry name" value="Solute_c_fam_35_mem_F3/F4"/>
</dbReference>
<keyword evidence="1" id="KW-0472">Membrane</keyword>
<keyword evidence="1" id="KW-1133">Transmembrane helix</keyword>
<evidence type="ECO:0000313" key="3">
    <source>
        <dbReference type="Proteomes" id="UP000815677"/>
    </source>
</evidence>
<feature type="transmembrane region" description="Helical" evidence="1">
    <location>
        <begin position="213"/>
        <end position="232"/>
    </location>
</feature>